<evidence type="ECO:0000313" key="1">
    <source>
        <dbReference type="EMBL" id="KAH6627601.1"/>
    </source>
</evidence>
<comment type="caution">
    <text evidence="1">The sequence shown here is derived from an EMBL/GenBank/DDBJ whole genome shotgun (WGS) entry which is preliminary data.</text>
</comment>
<sequence length="267" mass="28164">MTAPLTPFRLSLSTLRILRQTTTARSYTQAATAHASSSPQTPTSARPSLPSHPHTNLQRNNSHTPHHRLLHTTPTPARQRRTPLAHNREPVPAQAPPTDLGQLDVLGSAPVPTTAVDVSHADGFSLNSGVHIRGGAGALLVGGEAFVWRPWLVSGGGGGGSGGVGVSGKEGRGARLLNEKGQWEVGEEAWAVLAAVWPRPDLLILGLGPQIRPLSPATRRAISNLGMRVEVLDTRNAASQYNMLATERGVEDVAAALIPIGWKEGAQ</sequence>
<name>A0ACB7P0R6_9PEZI</name>
<dbReference type="Proteomes" id="UP000724584">
    <property type="component" value="Unassembled WGS sequence"/>
</dbReference>
<organism evidence="1 2">
    <name type="scientific">Chaetomium tenue</name>
    <dbReference type="NCBI Taxonomy" id="1854479"/>
    <lineage>
        <taxon>Eukaryota</taxon>
        <taxon>Fungi</taxon>
        <taxon>Dikarya</taxon>
        <taxon>Ascomycota</taxon>
        <taxon>Pezizomycotina</taxon>
        <taxon>Sordariomycetes</taxon>
        <taxon>Sordariomycetidae</taxon>
        <taxon>Sordariales</taxon>
        <taxon>Chaetomiaceae</taxon>
        <taxon>Chaetomium</taxon>
    </lineage>
</organism>
<reference evidence="1 2" key="1">
    <citation type="journal article" date="2021" name="Nat. Commun.">
        <title>Genetic determinants of endophytism in the Arabidopsis root mycobiome.</title>
        <authorList>
            <person name="Mesny F."/>
            <person name="Miyauchi S."/>
            <person name="Thiergart T."/>
            <person name="Pickel B."/>
            <person name="Atanasova L."/>
            <person name="Karlsson M."/>
            <person name="Huettel B."/>
            <person name="Barry K.W."/>
            <person name="Haridas S."/>
            <person name="Chen C."/>
            <person name="Bauer D."/>
            <person name="Andreopoulos W."/>
            <person name="Pangilinan J."/>
            <person name="LaButti K."/>
            <person name="Riley R."/>
            <person name="Lipzen A."/>
            <person name="Clum A."/>
            <person name="Drula E."/>
            <person name="Henrissat B."/>
            <person name="Kohler A."/>
            <person name="Grigoriev I.V."/>
            <person name="Martin F.M."/>
            <person name="Hacquard S."/>
        </authorList>
    </citation>
    <scope>NUCLEOTIDE SEQUENCE [LARGE SCALE GENOMIC DNA]</scope>
    <source>
        <strain evidence="1 2">MPI-SDFR-AT-0079</strain>
    </source>
</reference>
<keyword evidence="2" id="KW-1185">Reference proteome</keyword>
<protein>
    <submittedName>
        <fullName evidence="1">Uncharacterized protein</fullName>
    </submittedName>
</protein>
<evidence type="ECO:0000313" key="2">
    <source>
        <dbReference type="Proteomes" id="UP000724584"/>
    </source>
</evidence>
<gene>
    <name evidence="1" type="ORF">F5144DRAFT_278500</name>
</gene>
<dbReference type="EMBL" id="JAGIZQ010000005">
    <property type="protein sequence ID" value="KAH6627601.1"/>
    <property type="molecule type" value="Genomic_DNA"/>
</dbReference>
<proteinExistence type="predicted"/>
<accession>A0ACB7P0R6</accession>